<dbReference type="CDD" id="cd00190">
    <property type="entry name" value="Tryp_SPc"/>
    <property type="match status" value="1"/>
</dbReference>
<accession>A0A6G0U6Z4</accession>
<evidence type="ECO:0000313" key="7">
    <source>
        <dbReference type="EMBL" id="KAE9544713.1"/>
    </source>
</evidence>
<dbReference type="Proteomes" id="UP000475862">
    <property type="component" value="Unassembled WGS sequence"/>
</dbReference>
<name>A0A6G0U6Z4_APHGL</name>
<dbReference type="SUPFAM" id="SSF50494">
    <property type="entry name" value="Trypsin-like serine proteases"/>
    <property type="match status" value="1"/>
</dbReference>
<dbReference type="InterPro" id="IPR035914">
    <property type="entry name" value="Sperma_CUB_dom_sf"/>
</dbReference>
<dbReference type="OrthoDB" id="6605387at2759"/>
<dbReference type="PROSITE" id="PS50240">
    <property type="entry name" value="TRYPSIN_DOM"/>
    <property type="match status" value="1"/>
</dbReference>
<dbReference type="InterPro" id="IPR001314">
    <property type="entry name" value="Peptidase_S1A"/>
</dbReference>
<feature type="domain" description="Peptidase S1" evidence="6">
    <location>
        <begin position="205"/>
        <end position="444"/>
    </location>
</feature>
<keyword evidence="4" id="KW-0732">Signal</keyword>
<dbReference type="GO" id="GO:0006508">
    <property type="term" value="P:proteolysis"/>
    <property type="evidence" value="ECO:0007669"/>
    <property type="project" value="InterPro"/>
</dbReference>
<dbReference type="PANTHER" id="PTHR24256">
    <property type="entry name" value="TRYPTASE-RELATED"/>
    <property type="match status" value="1"/>
</dbReference>
<protein>
    <recommendedName>
        <fullName evidence="9">Peptidase S1 domain-containing protein</fullName>
    </recommendedName>
</protein>
<evidence type="ECO:0008006" key="9">
    <source>
        <dbReference type="Google" id="ProtNLM"/>
    </source>
</evidence>
<dbReference type="InterPro" id="IPR000859">
    <property type="entry name" value="CUB_dom"/>
</dbReference>
<dbReference type="InterPro" id="IPR001254">
    <property type="entry name" value="Trypsin_dom"/>
</dbReference>
<dbReference type="InterPro" id="IPR043504">
    <property type="entry name" value="Peptidase_S1_PA_chymotrypsin"/>
</dbReference>
<evidence type="ECO:0000256" key="3">
    <source>
        <dbReference type="PROSITE-ProRule" id="PRU00059"/>
    </source>
</evidence>
<dbReference type="AlphaFoldDB" id="A0A6G0U6Z4"/>
<dbReference type="Gene3D" id="2.40.10.10">
    <property type="entry name" value="Trypsin-like serine proteases"/>
    <property type="match status" value="1"/>
</dbReference>
<dbReference type="Pfam" id="PF00431">
    <property type="entry name" value="CUB"/>
    <property type="match status" value="1"/>
</dbReference>
<organism evidence="7 8">
    <name type="scientific">Aphis glycines</name>
    <name type="common">Soybean aphid</name>
    <dbReference type="NCBI Taxonomy" id="307491"/>
    <lineage>
        <taxon>Eukaryota</taxon>
        <taxon>Metazoa</taxon>
        <taxon>Ecdysozoa</taxon>
        <taxon>Arthropoda</taxon>
        <taxon>Hexapoda</taxon>
        <taxon>Insecta</taxon>
        <taxon>Pterygota</taxon>
        <taxon>Neoptera</taxon>
        <taxon>Paraneoptera</taxon>
        <taxon>Hemiptera</taxon>
        <taxon>Sternorrhyncha</taxon>
        <taxon>Aphidomorpha</taxon>
        <taxon>Aphidoidea</taxon>
        <taxon>Aphididae</taxon>
        <taxon>Aphidini</taxon>
        <taxon>Aphis</taxon>
        <taxon>Aphis</taxon>
    </lineage>
</organism>
<evidence type="ECO:0000256" key="2">
    <source>
        <dbReference type="ARBA" id="ARBA00024195"/>
    </source>
</evidence>
<feature type="domain" description="CUB" evidence="5">
    <location>
        <begin position="61"/>
        <end position="180"/>
    </location>
</feature>
<dbReference type="InterPro" id="IPR009003">
    <property type="entry name" value="Peptidase_S1_PA"/>
</dbReference>
<feature type="chain" id="PRO_5026173169" description="Peptidase S1 domain-containing protein" evidence="4">
    <location>
        <begin position="46"/>
        <end position="450"/>
    </location>
</feature>
<keyword evidence="8" id="KW-1185">Reference proteome</keyword>
<keyword evidence="1" id="KW-1015">Disulfide bond</keyword>
<comment type="caution">
    <text evidence="7">The sequence shown here is derived from an EMBL/GenBank/DDBJ whole genome shotgun (WGS) entry which is preliminary data.</text>
</comment>
<dbReference type="PROSITE" id="PS01180">
    <property type="entry name" value="CUB"/>
    <property type="match status" value="1"/>
</dbReference>
<proteinExistence type="inferred from homology"/>
<comment type="similarity">
    <text evidence="2">Belongs to the peptidase S1 family. CLIP subfamily.</text>
</comment>
<evidence type="ECO:0000313" key="8">
    <source>
        <dbReference type="Proteomes" id="UP000475862"/>
    </source>
</evidence>
<dbReference type="EMBL" id="VYZN01000001">
    <property type="protein sequence ID" value="KAE9544713.1"/>
    <property type="molecule type" value="Genomic_DNA"/>
</dbReference>
<evidence type="ECO:0000259" key="5">
    <source>
        <dbReference type="PROSITE" id="PS01180"/>
    </source>
</evidence>
<dbReference type="InterPro" id="IPR051487">
    <property type="entry name" value="Ser/Thr_Proteases_Immune/Dev"/>
</dbReference>
<dbReference type="GO" id="GO:0004252">
    <property type="term" value="F:serine-type endopeptidase activity"/>
    <property type="evidence" value="ECO:0007669"/>
    <property type="project" value="InterPro"/>
</dbReference>
<evidence type="ECO:0000256" key="1">
    <source>
        <dbReference type="ARBA" id="ARBA00023157"/>
    </source>
</evidence>
<dbReference type="CDD" id="cd00041">
    <property type="entry name" value="CUB"/>
    <property type="match status" value="1"/>
</dbReference>
<dbReference type="Gene3D" id="2.60.120.290">
    <property type="entry name" value="Spermadhesin, CUB domain"/>
    <property type="match status" value="1"/>
</dbReference>
<dbReference type="SUPFAM" id="SSF49854">
    <property type="entry name" value="Spermadhesin, CUB domain"/>
    <property type="match status" value="1"/>
</dbReference>
<dbReference type="SMART" id="SM00020">
    <property type="entry name" value="Tryp_SPc"/>
    <property type="match status" value="1"/>
</dbReference>
<feature type="signal peptide" evidence="4">
    <location>
        <begin position="1"/>
        <end position="45"/>
    </location>
</feature>
<sequence>MMRRGMAVGGGGQSSSSSFLLIRLSAIGSWLLLLWWCCTVTTTGATESEDFDDYRFDGSVCEFYQLIEPGNKSYYLYSPGYPEPYQEAQQDRECQWFAKTPSPTDRLVLDCHEFDLPESSFCESDALIVSRVGDANFTDGVRHCGPTSFTAISRTNKMYIKFVAKHHSKSGRFVCSLGAKHIDFWIPETVMNPQSCECGEQNQEVYTNEKTAGVSEYPLIASLIDGKTANVFCGATIIGKHHALTAASCMTGIDQFQISLLVGDHDMTSIGSDGDLASLIMITEVYIHPLFESSSFAYDLAIVEAHEVITFSSKVGPACLPFKHVYKDFVGDTIKVFGWGTAKFNDHPVSGNLHKSQLKVVPMKQCAEMYKNEIDGNSLCTHLTKVNSCPVDSGGPLLWSDPSTGRLNVIGVVSNRFDCTKSMPSLHTRLATMNNLEWIKVILTGQYYCS</sequence>
<evidence type="ECO:0000259" key="6">
    <source>
        <dbReference type="PROSITE" id="PS50240"/>
    </source>
</evidence>
<gene>
    <name evidence="7" type="ORF">AGLY_000255</name>
</gene>
<dbReference type="Pfam" id="PF00089">
    <property type="entry name" value="Trypsin"/>
    <property type="match status" value="1"/>
</dbReference>
<reference evidence="7 8" key="1">
    <citation type="submission" date="2019-08" db="EMBL/GenBank/DDBJ databases">
        <title>The genome of the soybean aphid Biotype 1, its phylome, world population structure and adaptation to the North American continent.</title>
        <authorList>
            <person name="Giordano R."/>
            <person name="Donthu R.K."/>
            <person name="Hernandez A.G."/>
            <person name="Wright C.L."/>
            <person name="Zimin A.V."/>
        </authorList>
    </citation>
    <scope>NUCLEOTIDE SEQUENCE [LARGE SCALE GENOMIC DNA]</scope>
    <source>
        <tissue evidence="7">Whole aphids</tissue>
    </source>
</reference>
<evidence type="ECO:0000256" key="4">
    <source>
        <dbReference type="SAM" id="SignalP"/>
    </source>
</evidence>
<dbReference type="PRINTS" id="PR00722">
    <property type="entry name" value="CHYMOTRYPSIN"/>
</dbReference>
<comment type="caution">
    <text evidence="3">Lacks conserved residue(s) required for the propagation of feature annotation.</text>
</comment>